<dbReference type="Proteomes" id="UP000645612">
    <property type="component" value="Unassembled WGS sequence"/>
</dbReference>
<evidence type="ECO:0000313" key="2">
    <source>
        <dbReference type="Proteomes" id="UP000645612"/>
    </source>
</evidence>
<proteinExistence type="predicted"/>
<evidence type="ECO:0000313" key="1">
    <source>
        <dbReference type="EMBL" id="MBH9700047.1"/>
    </source>
</evidence>
<dbReference type="RefSeq" id="WP_176131900.1">
    <property type="nucleotide sequence ID" value="NZ_CADDZZ010000043.1"/>
</dbReference>
<protein>
    <submittedName>
        <fullName evidence="1">Uncharacterized protein</fullName>
    </submittedName>
</protein>
<organism evidence="1 2">
    <name type="scientific">Burkholderia cepacia</name>
    <name type="common">Pseudomonas cepacia</name>
    <dbReference type="NCBI Taxonomy" id="292"/>
    <lineage>
        <taxon>Bacteria</taxon>
        <taxon>Pseudomonadati</taxon>
        <taxon>Pseudomonadota</taxon>
        <taxon>Betaproteobacteria</taxon>
        <taxon>Burkholderiales</taxon>
        <taxon>Burkholderiaceae</taxon>
        <taxon>Burkholderia</taxon>
        <taxon>Burkholderia cepacia complex</taxon>
    </lineage>
</organism>
<reference evidence="1" key="1">
    <citation type="submission" date="2020-12" db="EMBL/GenBank/DDBJ databases">
        <title>Burkholderia cepacia complex in Mexico.</title>
        <authorList>
            <person name="Estrada P."/>
        </authorList>
    </citation>
    <scope>NUCLEOTIDE SEQUENCE</scope>
    <source>
        <strain evidence="1">871</strain>
    </source>
</reference>
<dbReference type="AlphaFoldDB" id="A0A8I1DR40"/>
<sequence>MSHRQLSNVTLTYPACEENAPETAGAKSAHQIHIDISIIRMNCEKNVSRQIDATAGVSRTCNKRAGRQPSRRLILVIATQHAADKHKRKATNGHRVSPDSMRTATVPTLPTIRFWTGCSRGSGRRSGSARRPDAATLDCDPRNTKLCAYYEALGFERVALRPLPSGYIASLYERAAAG</sequence>
<comment type="caution">
    <text evidence="1">The sequence shown here is derived from an EMBL/GenBank/DDBJ whole genome shotgun (WGS) entry which is preliminary data.</text>
</comment>
<name>A0A8I1DR40_BURCE</name>
<accession>A0A8I1DR40</accession>
<dbReference type="EMBL" id="JAEDXG010000029">
    <property type="protein sequence ID" value="MBH9700047.1"/>
    <property type="molecule type" value="Genomic_DNA"/>
</dbReference>
<gene>
    <name evidence="1" type="ORF">JAO13_26745</name>
</gene>